<sequence length="101" mass="11327">MKLAEMASVIRSKNASPFVTTLDIFFEDRNNFLRVKDSGVLNKETISRLYKVPQDSILGIWFVDLCCGIKISFLKPKAADDIESSDVYGAQQNAPLLDLEI</sequence>
<evidence type="ECO:0000259" key="1">
    <source>
        <dbReference type="Pfam" id="PF14330"/>
    </source>
</evidence>
<protein>
    <submittedName>
        <fullName evidence="2">DUF4387 domain-containing protein</fullName>
    </submittedName>
</protein>
<name>A0AAT9LAK8_9FIRM</name>
<proteinExistence type="predicted"/>
<reference evidence="2" key="2">
    <citation type="journal article" date="2023" name="Biology">
        <title>Prokaryotic Life Associated with Coal-Fire Gas Vents Revealed by Metagenomics.</title>
        <authorList>
            <person name="Kadnikov V.V."/>
            <person name="Mardanov A.V."/>
            <person name="Beletsky A.V."/>
            <person name="Karnachuk O.V."/>
            <person name="Ravin N.V."/>
        </authorList>
    </citation>
    <scope>NUCLEOTIDE SEQUENCE</scope>
    <source>
        <strain evidence="2">Bu02</strain>
    </source>
</reference>
<dbReference type="EMBL" id="CP062796">
    <property type="protein sequence ID" value="QUL98165.1"/>
    <property type="molecule type" value="Genomic_DNA"/>
</dbReference>
<gene>
    <name evidence="2" type="ORF">IMF26_08990</name>
</gene>
<organism evidence="2">
    <name type="scientific">Candidatus Fermentithermobacillus carboniphilus</name>
    <dbReference type="NCBI Taxonomy" id="3085328"/>
    <lineage>
        <taxon>Bacteria</taxon>
        <taxon>Bacillati</taxon>
        <taxon>Bacillota</taxon>
        <taxon>Candidatus Fermentithermobacillia</taxon>
        <taxon>Candidatus Fermentithermobacillales</taxon>
        <taxon>Candidatus Fermentithermobacillaceae</taxon>
        <taxon>Candidatus Fermentithermobacillus</taxon>
    </lineage>
</organism>
<accession>A0AAT9LAK8</accession>
<dbReference type="InterPro" id="IPR025496">
    <property type="entry name" value="DUF4387"/>
</dbReference>
<dbReference type="AlphaFoldDB" id="A0AAT9LAK8"/>
<evidence type="ECO:0000313" key="2">
    <source>
        <dbReference type="EMBL" id="QUL98165.1"/>
    </source>
</evidence>
<dbReference type="KEGG" id="fcz:IMF26_08990"/>
<reference evidence="2" key="1">
    <citation type="submission" date="2020-10" db="EMBL/GenBank/DDBJ databases">
        <authorList>
            <person name="Kadnikov V."/>
            <person name="Beletsky A.V."/>
            <person name="Mardanov A.V."/>
            <person name="Karnachuk O.V."/>
            <person name="Ravin N.V."/>
        </authorList>
    </citation>
    <scope>NUCLEOTIDE SEQUENCE</scope>
    <source>
        <strain evidence="2">Bu02</strain>
    </source>
</reference>
<feature type="domain" description="DUF4387" evidence="1">
    <location>
        <begin position="3"/>
        <end position="100"/>
    </location>
</feature>
<dbReference type="Pfam" id="PF14330">
    <property type="entry name" value="DUF4387"/>
    <property type="match status" value="1"/>
</dbReference>